<dbReference type="Proteomes" id="UP000224003">
    <property type="component" value="Unassembled WGS sequence"/>
</dbReference>
<sequence length="118" mass="14072">MKRRNVFKLPNEINLQVTQIIYYKIANKEIFEINFQLENYEDELHFITSKEPIEKRLFEIAVVEDSQLAIIYSNKSSKDSKQRIKKERVDEIKEKILESIEGNDEFAEHKLDLLLLLS</sequence>
<accession>A0A9X6ZPX4</accession>
<comment type="caution">
    <text evidence="1">The sequence shown here is derived from an EMBL/GenBank/DDBJ whole genome shotgun (WGS) entry which is preliminary data.</text>
</comment>
<proteinExistence type="predicted"/>
<dbReference type="EMBL" id="NUVX01000094">
    <property type="protein sequence ID" value="PFJ27130.1"/>
    <property type="molecule type" value="Genomic_DNA"/>
</dbReference>
<gene>
    <name evidence="1" type="ORF">COJ15_34435</name>
</gene>
<organism evidence="1 2">
    <name type="scientific">Bacillus thuringiensis</name>
    <dbReference type="NCBI Taxonomy" id="1428"/>
    <lineage>
        <taxon>Bacteria</taxon>
        <taxon>Bacillati</taxon>
        <taxon>Bacillota</taxon>
        <taxon>Bacilli</taxon>
        <taxon>Bacillales</taxon>
        <taxon>Bacillaceae</taxon>
        <taxon>Bacillus</taxon>
        <taxon>Bacillus cereus group</taxon>
    </lineage>
</organism>
<dbReference type="RefSeq" id="WP_098517817.1">
    <property type="nucleotide sequence ID" value="NZ_NUVX01000094.1"/>
</dbReference>
<evidence type="ECO:0000313" key="2">
    <source>
        <dbReference type="Proteomes" id="UP000224003"/>
    </source>
</evidence>
<reference evidence="1 2" key="1">
    <citation type="submission" date="2017-09" db="EMBL/GenBank/DDBJ databases">
        <title>Large-scale bioinformatics analysis of Bacillus genomes uncovers conserved roles of natural products in bacterial physiology.</title>
        <authorList>
            <consortium name="Agbiome Team Llc"/>
            <person name="Bleich R.M."/>
            <person name="Grubbs K.J."/>
            <person name="Santa Maria K.C."/>
            <person name="Allen S.E."/>
            <person name="Farag S."/>
            <person name="Shank E.A."/>
            <person name="Bowers A."/>
        </authorList>
    </citation>
    <scope>NUCLEOTIDE SEQUENCE [LARGE SCALE GENOMIC DNA]</scope>
    <source>
        <strain evidence="1 2">AFS085496</strain>
    </source>
</reference>
<name>A0A9X6ZPX4_BACTU</name>
<protein>
    <submittedName>
        <fullName evidence="1">Uncharacterized protein</fullName>
    </submittedName>
</protein>
<dbReference type="AlphaFoldDB" id="A0A9X6ZPX4"/>
<evidence type="ECO:0000313" key="1">
    <source>
        <dbReference type="EMBL" id="PFJ27130.1"/>
    </source>
</evidence>